<reference evidence="5" key="1">
    <citation type="submission" date="2017-02" db="UniProtKB">
        <authorList>
            <consortium name="WormBaseParasite"/>
        </authorList>
    </citation>
    <scope>IDENTIFICATION</scope>
</reference>
<dbReference type="Proteomes" id="UP000038040">
    <property type="component" value="Unplaced"/>
</dbReference>
<dbReference type="Proteomes" id="UP000274756">
    <property type="component" value="Unassembled WGS sequence"/>
</dbReference>
<dbReference type="GO" id="GO:0008289">
    <property type="term" value="F:lipid binding"/>
    <property type="evidence" value="ECO:0007669"/>
    <property type="project" value="InterPro"/>
</dbReference>
<organism evidence="3 5">
    <name type="scientific">Dracunculus medinensis</name>
    <name type="common">Guinea worm</name>
    <dbReference type="NCBI Taxonomy" id="318479"/>
    <lineage>
        <taxon>Eukaryota</taxon>
        <taxon>Metazoa</taxon>
        <taxon>Ecdysozoa</taxon>
        <taxon>Nematoda</taxon>
        <taxon>Chromadorea</taxon>
        <taxon>Rhabditida</taxon>
        <taxon>Spirurina</taxon>
        <taxon>Dracunculoidea</taxon>
        <taxon>Dracunculidae</taxon>
        <taxon>Dracunculus</taxon>
    </lineage>
</organism>
<name>A0A0N4UPS2_DRAME</name>
<proteinExistence type="predicted"/>
<dbReference type="InterPro" id="IPR051869">
    <property type="entry name" value="STARD3"/>
</dbReference>
<reference evidence="2 4" key="2">
    <citation type="submission" date="2018-11" db="EMBL/GenBank/DDBJ databases">
        <authorList>
            <consortium name="Pathogen Informatics"/>
        </authorList>
    </citation>
    <scope>NUCLEOTIDE SEQUENCE [LARGE SCALE GENOMIC DNA]</scope>
</reference>
<dbReference type="WBParaSite" id="DME_0000997201-mRNA-1">
    <property type="protein sequence ID" value="DME_0000997201-mRNA-1"/>
    <property type="gene ID" value="DME_0000997201"/>
</dbReference>
<evidence type="ECO:0000313" key="3">
    <source>
        <dbReference type="Proteomes" id="UP000038040"/>
    </source>
</evidence>
<evidence type="ECO:0000313" key="5">
    <source>
        <dbReference type="WBParaSite" id="DME_0000997201-mRNA-1"/>
    </source>
</evidence>
<dbReference type="GO" id="GO:0031902">
    <property type="term" value="C:late endosome membrane"/>
    <property type="evidence" value="ECO:0007669"/>
    <property type="project" value="TreeGrafter"/>
</dbReference>
<keyword evidence="4" id="KW-1185">Reference proteome</keyword>
<dbReference type="PANTHER" id="PTHR46121">
    <property type="entry name" value="STEROIDOGENIC ACUTE REGULATORY PROTEIN-LIKE"/>
    <property type="match status" value="1"/>
</dbReference>
<dbReference type="GO" id="GO:0005765">
    <property type="term" value="C:lysosomal membrane"/>
    <property type="evidence" value="ECO:0007669"/>
    <property type="project" value="TreeGrafter"/>
</dbReference>
<dbReference type="PANTHER" id="PTHR46121:SF3">
    <property type="entry name" value="STEROIDOGENIC ACUTE REGULATORY-LIKE PROTEIN 1"/>
    <property type="match status" value="1"/>
</dbReference>
<dbReference type="GO" id="GO:0140284">
    <property type="term" value="C:endoplasmic reticulum-endosome membrane contact site"/>
    <property type="evidence" value="ECO:0007669"/>
    <property type="project" value="TreeGrafter"/>
</dbReference>
<dbReference type="STRING" id="318479.A0A0N4UPS2"/>
<dbReference type="AlphaFoldDB" id="A0A0N4UPS2"/>
<dbReference type="InterPro" id="IPR002913">
    <property type="entry name" value="START_lipid-bd_dom"/>
</dbReference>
<dbReference type="GO" id="GO:0099044">
    <property type="term" value="P:vesicle tethering to endoplasmic reticulum"/>
    <property type="evidence" value="ECO:0007669"/>
    <property type="project" value="TreeGrafter"/>
</dbReference>
<dbReference type="InterPro" id="IPR023393">
    <property type="entry name" value="START-like_dom_sf"/>
</dbReference>
<dbReference type="Pfam" id="PF01852">
    <property type="entry name" value="START"/>
    <property type="match status" value="1"/>
</dbReference>
<dbReference type="SUPFAM" id="SSF55961">
    <property type="entry name" value="Bet v1-like"/>
    <property type="match status" value="1"/>
</dbReference>
<feature type="domain" description="START" evidence="1">
    <location>
        <begin position="47"/>
        <end position="253"/>
    </location>
</feature>
<accession>A0A0N4UPS2</accession>
<evidence type="ECO:0000259" key="1">
    <source>
        <dbReference type="PROSITE" id="PS50848"/>
    </source>
</evidence>
<dbReference type="EMBL" id="UYYG01000143">
    <property type="protein sequence ID" value="VDN53539.1"/>
    <property type="molecule type" value="Genomic_DNA"/>
</dbReference>
<dbReference type="OrthoDB" id="74575at2759"/>
<dbReference type="GO" id="GO:0005789">
    <property type="term" value="C:endoplasmic reticulum membrane"/>
    <property type="evidence" value="ECO:0007669"/>
    <property type="project" value="TreeGrafter"/>
</dbReference>
<protein>
    <submittedName>
        <fullName evidence="5">START domain-containing protein</fullName>
    </submittedName>
</protein>
<gene>
    <name evidence="2" type="ORF">DME_LOCUS3512</name>
</gene>
<evidence type="ECO:0000313" key="2">
    <source>
        <dbReference type="EMBL" id="VDN53539.1"/>
    </source>
</evidence>
<evidence type="ECO:0000313" key="4">
    <source>
        <dbReference type="Proteomes" id="UP000274756"/>
    </source>
</evidence>
<dbReference type="PROSITE" id="PS50848">
    <property type="entry name" value="START"/>
    <property type="match status" value="1"/>
</dbReference>
<dbReference type="CDD" id="cd00177">
    <property type="entry name" value="START"/>
    <property type="match status" value="1"/>
</dbReference>
<dbReference type="Gene3D" id="3.30.530.20">
    <property type="match status" value="1"/>
</dbReference>
<sequence length="255" mass="29309">MSPVQGPFIGIQGISDVDAEKYGKGIHNATDALKDMMELVSTPDFENREGWKRKNSNKTDVVYSKRYSMGKVFTMKTVFDFPLQQAFAEHWENFIDIIHYNKNISDVKVIADLASNVDVVYLRRLCNKRIILELIFVEAILQYAMNDYANIRGREFLICRTFRRVGDEIIEAARSFDLPDVKPNPLKIRGHVVLAGGRFRMHPKESTKTVVDYVMCIDFKGPDIPKAIMDTTIGMFIIQDADYTRKQIDRVKDSL</sequence>